<dbReference type="NCBIfam" id="TIGR01705">
    <property type="entry name" value="MTA_SAH-nuc-hyp"/>
    <property type="match status" value="1"/>
</dbReference>
<dbReference type="Gene3D" id="3.40.50.1580">
    <property type="entry name" value="Nucleoside phosphorylase domain"/>
    <property type="match status" value="1"/>
</dbReference>
<feature type="domain" description="Nucleoside phosphorylase" evidence="1">
    <location>
        <begin position="147"/>
        <end position="206"/>
    </location>
</feature>
<dbReference type="OrthoDB" id="997641at2"/>
<organism evidence="2 3">
    <name type="scientific">Gemmobacter caeni</name>
    <dbReference type="NCBI Taxonomy" id="589035"/>
    <lineage>
        <taxon>Bacteria</taxon>
        <taxon>Pseudomonadati</taxon>
        <taxon>Pseudomonadota</taxon>
        <taxon>Alphaproteobacteria</taxon>
        <taxon>Rhodobacterales</taxon>
        <taxon>Paracoccaceae</taxon>
        <taxon>Gemmobacter</taxon>
    </lineage>
</organism>
<dbReference type="Pfam" id="PF01048">
    <property type="entry name" value="PNP_UDP_1"/>
    <property type="match status" value="1"/>
</dbReference>
<keyword evidence="3" id="KW-1185">Reference proteome</keyword>
<dbReference type="SUPFAM" id="SSF53167">
    <property type="entry name" value="Purine and uridine phosphorylases"/>
    <property type="match status" value="1"/>
</dbReference>
<dbReference type="InterPro" id="IPR010050">
    <property type="entry name" value="MTA_SAH_nuc_hyp"/>
</dbReference>
<dbReference type="InterPro" id="IPR000845">
    <property type="entry name" value="Nucleoside_phosphorylase_d"/>
</dbReference>
<proteinExistence type="predicted"/>
<name>A0A2T6AVP5_9RHOB</name>
<evidence type="ECO:0000313" key="2">
    <source>
        <dbReference type="EMBL" id="PTX47889.1"/>
    </source>
</evidence>
<dbReference type="GO" id="GO:0003824">
    <property type="term" value="F:catalytic activity"/>
    <property type="evidence" value="ECO:0007669"/>
    <property type="project" value="InterPro"/>
</dbReference>
<reference evidence="2 3" key="1">
    <citation type="submission" date="2018-04" db="EMBL/GenBank/DDBJ databases">
        <title>Genomic Encyclopedia of Archaeal and Bacterial Type Strains, Phase II (KMG-II): from individual species to whole genera.</title>
        <authorList>
            <person name="Goeker M."/>
        </authorList>
    </citation>
    <scope>NUCLEOTIDE SEQUENCE [LARGE SCALE GENOMIC DNA]</scope>
    <source>
        <strain evidence="2 3">DSM 21823</strain>
    </source>
</reference>
<dbReference type="Proteomes" id="UP000244224">
    <property type="component" value="Unassembled WGS sequence"/>
</dbReference>
<dbReference type="RefSeq" id="WP_108129691.1">
    <property type="nucleotide sequence ID" value="NZ_QBKP01000011.1"/>
</dbReference>
<sequence length="225" mass="23476">MIHPLPGPSGQTVELTRIAGLNVLFVMAAEAEYGPHLAGLFRPLLCGIGPVEAGVTLTRALGVFLAQDALPELVVSLGSAGSARLHKTGVYQASSVSWRDIDASALGFPKGITPLSGLPATLPLPLRIPGVPEASLSTGANVVSGAAYQTIPEDMVDMETWAALRACQGFELPLIALRGISDGDKELEGVHDWHEYLHVVDERLAEAVGLLAQALETGGMAALRS</sequence>
<evidence type="ECO:0000259" key="1">
    <source>
        <dbReference type="Pfam" id="PF01048"/>
    </source>
</evidence>
<dbReference type="EMBL" id="QBKP01000011">
    <property type="protein sequence ID" value="PTX47889.1"/>
    <property type="molecule type" value="Genomic_DNA"/>
</dbReference>
<gene>
    <name evidence="2" type="ORF">C8N34_11142</name>
</gene>
<accession>A0A2T6AVP5</accession>
<dbReference type="InterPro" id="IPR035994">
    <property type="entry name" value="Nucleoside_phosphorylase_sf"/>
</dbReference>
<dbReference type="AlphaFoldDB" id="A0A2T6AVP5"/>
<comment type="caution">
    <text evidence="2">The sequence shown here is derived from an EMBL/GenBank/DDBJ whole genome shotgun (WGS) entry which is preliminary data.</text>
</comment>
<evidence type="ECO:0000313" key="3">
    <source>
        <dbReference type="Proteomes" id="UP000244224"/>
    </source>
</evidence>
<protein>
    <submittedName>
        <fullName evidence="2">Adenosylhomocysteine nucleosidase</fullName>
    </submittedName>
</protein>
<dbReference type="GO" id="GO:0009116">
    <property type="term" value="P:nucleoside metabolic process"/>
    <property type="evidence" value="ECO:0007669"/>
    <property type="project" value="InterPro"/>
</dbReference>